<dbReference type="AlphaFoldDB" id="A0A645CL93"/>
<reference evidence="7" key="1">
    <citation type="submission" date="2019-08" db="EMBL/GenBank/DDBJ databases">
        <authorList>
            <person name="Kucharzyk K."/>
            <person name="Murdoch R.W."/>
            <person name="Higgins S."/>
            <person name="Loffler F."/>
        </authorList>
    </citation>
    <scope>NUCLEOTIDE SEQUENCE</scope>
</reference>
<accession>A0A645CL93</accession>
<dbReference type="SUPFAM" id="SSF52540">
    <property type="entry name" value="P-loop containing nucleoside triphosphate hydrolases"/>
    <property type="match status" value="1"/>
</dbReference>
<dbReference type="InterPro" id="IPR027417">
    <property type="entry name" value="P-loop_NTPase"/>
</dbReference>
<keyword evidence="6" id="KW-0057">Aromatic amino acid biosynthesis</keyword>
<dbReference type="InterPro" id="IPR031322">
    <property type="entry name" value="Shikimate/glucono_kinase"/>
</dbReference>
<dbReference type="HAMAP" id="MF_00109">
    <property type="entry name" value="Shikimate_kinase"/>
    <property type="match status" value="1"/>
</dbReference>
<keyword evidence="2 7" id="KW-0808">Transferase</keyword>
<proteinExistence type="inferred from homology"/>
<dbReference type="PRINTS" id="PR01100">
    <property type="entry name" value="SHIKIMTKNASE"/>
</dbReference>
<sequence>MKNLILIGMPGTGKSAVGKALAERLGYTFLDVDDVIRERTGKTLKELLLEMGVDDFVVLEGEVGASLDLQDTVIATGGSMVLSDGAMENLRKNGVSVWLETPLREIEDRMPEDLWDRGIAAPRDMTIREIYRQREPLYAKYADMIVVSQEGEDATARQVEQVMRTVGMNLKN</sequence>
<evidence type="ECO:0000256" key="4">
    <source>
        <dbReference type="ARBA" id="ARBA00022777"/>
    </source>
</evidence>
<dbReference type="GO" id="GO:0005524">
    <property type="term" value="F:ATP binding"/>
    <property type="evidence" value="ECO:0007669"/>
    <property type="project" value="UniProtKB-KW"/>
</dbReference>
<evidence type="ECO:0000256" key="1">
    <source>
        <dbReference type="ARBA" id="ARBA00022605"/>
    </source>
</evidence>
<dbReference type="EC" id="2.7.1.71" evidence="7"/>
<keyword evidence="3" id="KW-0547">Nucleotide-binding</keyword>
<evidence type="ECO:0000313" key="7">
    <source>
        <dbReference type="EMBL" id="MPM77731.1"/>
    </source>
</evidence>
<protein>
    <submittedName>
        <fullName evidence="7">Shikimate kinase</fullName>
        <ecNumber evidence="7">2.7.1.71</ecNumber>
    </submittedName>
</protein>
<name>A0A645CL93_9ZZZZ</name>
<dbReference type="GO" id="GO:0004765">
    <property type="term" value="F:shikimate kinase activity"/>
    <property type="evidence" value="ECO:0007669"/>
    <property type="project" value="UniProtKB-EC"/>
</dbReference>
<keyword evidence="5" id="KW-0067">ATP-binding</keyword>
<comment type="caution">
    <text evidence="7">The sequence shown here is derived from an EMBL/GenBank/DDBJ whole genome shotgun (WGS) entry which is preliminary data.</text>
</comment>
<evidence type="ECO:0000256" key="5">
    <source>
        <dbReference type="ARBA" id="ARBA00022840"/>
    </source>
</evidence>
<dbReference type="GO" id="GO:0009073">
    <property type="term" value="P:aromatic amino acid family biosynthetic process"/>
    <property type="evidence" value="ECO:0007669"/>
    <property type="project" value="UniProtKB-KW"/>
</dbReference>
<dbReference type="PANTHER" id="PTHR21087:SF16">
    <property type="entry name" value="SHIKIMATE KINASE 1, CHLOROPLASTIC"/>
    <property type="match status" value="1"/>
</dbReference>
<evidence type="ECO:0000256" key="2">
    <source>
        <dbReference type="ARBA" id="ARBA00022679"/>
    </source>
</evidence>
<keyword evidence="1" id="KW-0028">Amino-acid biosynthesis</keyword>
<dbReference type="Pfam" id="PF01202">
    <property type="entry name" value="SKI"/>
    <property type="match status" value="1"/>
</dbReference>
<dbReference type="EMBL" id="VSSQ01028139">
    <property type="protein sequence ID" value="MPM77731.1"/>
    <property type="molecule type" value="Genomic_DNA"/>
</dbReference>
<dbReference type="CDD" id="cd00464">
    <property type="entry name" value="SK"/>
    <property type="match status" value="1"/>
</dbReference>
<dbReference type="InterPro" id="IPR000623">
    <property type="entry name" value="Shikimate_kinase/TSH1"/>
</dbReference>
<dbReference type="GO" id="GO:0005829">
    <property type="term" value="C:cytosol"/>
    <property type="evidence" value="ECO:0007669"/>
    <property type="project" value="TreeGrafter"/>
</dbReference>
<dbReference type="Gene3D" id="3.40.50.300">
    <property type="entry name" value="P-loop containing nucleotide triphosphate hydrolases"/>
    <property type="match status" value="1"/>
</dbReference>
<keyword evidence="4 7" id="KW-0418">Kinase</keyword>
<dbReference type="GO" id="GO:0008652">
    <property type="term" value="P:amino acid biosynthetic process"/>
    <property type="evidence" value="ECO:0007669"/>
    <property type="project" value="UniProtKB-KW"/>
</dbReference>
<evidence type="ECO:0000256" key="3">
    <source>
        <dbReference type="ARBA" id="ARBA00022741"/>
    </source>
</evidence>
<evidence type="ECO:0000256" key="6">
    <source>
        <dbReference type="ARBA" id="ARBA00023141"/>
    </source>
</evidence>
<organism evidence="7">
    <name type="scientific">bioreactor metagenome</name>
    <dbReference type="NCBI Taxonomy" id="1076179"/>
    <lineage>
        <taxon>unclassified sequences</taxon>
        <taxon>metagenomes</taxon>
        <taxon>ecological metagenomes</taxon>
    </lineage>
</organism>
<dbReference type="PANTHER" id="PTHR21087">
    <property type="entry name" value="SHIKIMATE KINASE"/>
    <property type="match status" value="1"/>
</dbReference>
<gene>
    <name evidence="7" type="primary">aroK_26</name>
    <name evidence="7" type="ORF">SDC9_124739</name>
</gene>